<feature type="transmembrane region" description="Helical" evidence="1">
    <location>
        <begin position="52"/>
        <end position="73"/>
    </location>
</feature>
<proteinExistence type="predicted"/>
<dbReference type="EMBL" id="ML976067">
    <property type="protein sequence ID" value="KAF1940188.1"/>
    <property type="molecule type" value="Genomic_DNA"/>
</dbReference>
<accession>A0A6A5SKN3</accession>
<gene>
    <name evidence="2" type="ORF">EJ02DRAFT_238242</name>
</gene>
<evidence type="ECO:0000256" key="1">
    <source>
        <dbReference type="SAM" id="Phobius"/>
    </source>
</evidence>
<reference evidence="2" key="1">
    <citation type="journal article" date="2020" name="Stud. Mycol.">
        <title>101 Dothideomycetes genomes: a test case for predicting lifestyles and emergence of pathogens.</title>
        <authorList>
            <person name="Haridas S."/>
            <person name="Albert R."/>
            <person name="Binder M."/>
            <person name="Bloem J."/>
            <person name="Labutti K."/>
            <person name="Salamov A."/>
            <person name="Andreopoulos B."/>
            <person name="Baker S."/>
            <person name="Barry K."/>
            <person name="Bills G."/>
            <person name="Bluhm B."/>
            <person name="Cannon C."/>
            <person name="Castanera R."/>
            <person name="Culley D."/>
            <person name="Daum C."/>
            <person name="Ezra D."/>
            <person name="Gonzalez J."/>
            <person name="Henrissat B."/>
            <person name="Kuo A."/>
            <person name="Liang C."/>
            <person name="Lipzen A."/>
            <person name="Lutzoni F."/>
            <person name="Magnuson J."/>
            <person name="Mondo S."/>
            <person name="Nolan M."/>
            <person name="Ohm R."/>
            <person name="Pangilinan J."/>
            <person name="Park H.-J."/>
            <person name="Ramirez L."/>
            <person name="Alfaro M."/>
            <person name="Sun H."/>
            <person name="Tritt A."/>
            <person name="Yoshinaga Y."/>
            <person name="Zwiers L.-H."/>
            <person name="Turgeon B."/>
            <person name="Goodwin S."/>
            <person name="Spatafora J."/>
            <person name="Crous P."/>
            <person name="Grigoriev I."/>
        </authorList>
    </citation>
    <scope>NUCLEOTIDE SEQUENCE</scope>
    <source>
        <strain evidence="2">CBS 161.51</strain>
    </source>
</reference>
<sequence>MRYAPFHRSRRLSRLHLVIEEQDRHTDKCWHMLCADVYVGFGYEYGCGYEVMFVYISLEVLWCYANAVVVTMPREQRPSRRERCIRRGMGRAQ</sequence>
<keyword evidence="1" id="KW-0812">Transmembrane</keyword>
<keyword evidence="3" id="KW-1185">Reference proteome</keyword>
<organism evidence="2 3">
    <name type="scientific">Clathrospora elynae</name>
    <dbReference type="NCBI Taxonomy" id="706981"/>
    <lineage>
        <taxon>Eukaryota</taxon>
        <taxon>Fungi</taxon>
        <taxon>Dikarya</taxon>
        <taxon>Ascomycota</taxon>
        <taxon>Pezizomycotina</taxon>
        <taxon>Dothideomycetes</taxon>
        <taxon>Pleosporomycetidae</taxon>
        <taxon>Pleosporales</taxon>
        <taxon>Diademaceae</taxon>
        <taxon>Clathrospora</taxon>
    </lineage>
</organism>
<dbReference type="AlphaFoldDB" id="A0A6A5SKN3"/>
<protein>
    <submittedName>
        <fullName evidence="2">Uncharacterized protein</fullName>
    </submittedName>
</protein>
<keyword evidence="1" id="KW-1133">Transmembrane helix</keyword>
<evidence type="ECO:0000313" key="3">
    <source>
        <dbReference type="Proteomes" id="UP000800038"/>
    </source>
</evidence>
<dbReference type="Proteomes" id="UP000800038">
    <property type="component" value="Unassembled WGS sequence"/>
</dbReference>
<name>A0A6A5SKN3_9PLEO</name>
<keyword evidence="1" id="KW-0472">Membrane</keyword>
<evidence type="ECO:0000313" key="2">
    <source>
        <dbReference type="EMBL" id="KAF1940188.1"/>
    </source>
</evidence>